<dbReference type="PRINTS" id="PR00260">
    <property type="entry name" value="CHEMTRNSDUCR"/>
</dbReference>
<dbReference type="SMART" id="SM00304">
    <property type="entry name" value="HAMP"/>
    <property type="match status" value="1"/>
</dbReference>
<proteinExistence type="inferred from homology"/>
<dbReference type="InterPro" id="IPR003660">
    <property type="entry name" value="HAMP_dom"/>
</dbReference>
<dbReference type="AlphaFoldDB" id="A0A4S8HZI6"/>
<keyword evidence="4" id="KW-0175">Coiled coil</keyword>
<dbReference type="Gene3D" id="6.10.340.10">
    <property type="match status" value="1"/>
</dbReference>
<sequence length="594" mass="65383">MRALTLKKRLFISSVIMIVLSGTIFYFANNNSHELNEWVKTVISTHTKRIELSGKLAADVQFISKTEKEMYIVHDNSKLKALREKADHTLLEIDQHMNELKPILDEEGKKDFDVFQLKWKQYLDDYNKVKHLASEVNTTQSNAEAYNIIINESIGTVEEATAILNRMIQYNKADLANIEANTKVLYIKGRRNMLIIFAIILLAKIAMLYVIISTISKSVQKANVAMQKLAIGDFSTQITDYNKDEIGKVLDQINKTTLKLQASVAIAKKVSEGDLTVDVNKKPEGELETALQNMVLRLRDIVNGIMSGADTIASASQQLSAASQMMSSGATEQAASAEEVASSMEEMAANIQQNNEHAFTTEKIAAKAAIDITESNKAVNSTEVSMKEITSKITIIGEIARQTNLLALNAAIEAARAGEQGKGFAVVAAEVKKLAERSQAAANEINGLSSSGIDIAGRSGKLLEEIAPDIEKTAALVKEISISGKEQTVNSEQINNALQQLNNVIQQNAAVSEEIAASSEELMVQAEQLKQAVDFFRIGEHRNYKSVLHTGFKKQPVINGHLLNHKPEMAKQNGHKVAIPGKKGDRLDNDYEQY</sequence>
<dbReference type="GO" id="GO:0005886">
    <property type="term" value="C:plasma membrane"/>
    <property type="evidence" value="ECO:0007669"/>
    <property type="project" value="TreeGrafter"/>
</dbReference>
<comment type="caution">
    <text evidence="9">The sequence shown here is derived from an EMBL/GenBank/DDBJ whole genome shotgun (WGS) entry which is preliminary data.</text>
</comment>
<evidence type="ECO:0000256" key="6">
    <source>
        <dbReference type="SAM" id="Phobius"/>
    </source>
</evidence>
<evidence type="ECO:0000313" key="9">
    <source>
        <dbReference type="EMBL" id="THU40801.1"/>
    </source>
</evidence>
<evidence type="ECO:0000313" key="10">
    <source>
        <dbReference type="Proteomes" id="UP000306918"/>
    </source>
</evidence>
<dbReference type="GO" id="GO:0007165">
    <property type="term" value="P:signal transduction"/>
    <property type="evidence" value="ECO:0007669"/>
    <property type="project" value="UniProtKB-KW"/>
</dbReference>
<keyword evidence="3" id="KW-0807">Transducer</keyword>
<dbReference type="SUPFAM" id="SSF58104">
    <property type="entry name" value="Methyl-accepting chemotaxis protein (MCP) signaling domain"/>
    <property type="match status" value="1"/>
</dbReference>
<keyword evidence="10" id="KW-1185">Reference proteome</keyword>
<evidence type="ECO:0000256" key="1">
    <source>
        <dbReference type="ARBA" id="ARBA00022500"/>
    </source>
</evidence>
<dbReference type="GO" id="GO:0006935">
    <property type="term" value="P:chemotaxis"/>
    <property type="evidence" value="ECO:0007669"/>
    <property type="project" value="UniProtKB-KW"/>
</dbReference>
<feature type="transmembrane region" description="Helical" evidence="6">
    <location>
        <begin position="12"/>
        <end position="28"/>
    </location>
</feature>
<feature type="domain" description="Methyl-accepting transducer" evidence="7">
    <location>
        <begin position="308"/>
        <end position="523"/>
    </location>
</feature>
<gene>
    <name evidence="9" type="ORF">FAM09_01430</name>
</gene>
<dbReference type="OrthoDB" id="1123498at2"/>
<dbReference type="Pfam" id="PF00015">
    <property type="entry name" value="MCPsignal"/>
    <property type="match status" value="1"/>
</dbReference>
<dbReference type="Gene3D" id="1.10.287.950">
    <property type="entry name" value="Methyl-accepting chemotaxis protein"/>
    <property type="match status" value="1"/>
</dbReference>
<feature type="coiled-coil region" evidence="4">
    <location>
        <begin position="494"/>
        <end position="521"/>
    </location>
</feature>
<evidence type="ECO:0000256" key="2">
    <source>
        <dbReference type="ARBA" id="ARBA00029447"/>
    </source>
</evidence>
<evidence type="ECO:0000259" key="7">
    <source>
        <dbReference type="PROSITE" id="PS50111"/>
    </source>
</evidence>
<evidence type="ECO:0000256" key="3">
    <source>
        <dbReference type="PROSITE-ProRule" id="PRU00284"/>
    </source>
</evidence>
<feature type="region of interest" description="Disordered" evidence="5">
    <location>
        <begin position="572"/>
        <end position="594"/>
    </location>
</feature>
<organism evidence="9 10">
    <name type="scientific">Niastella caeni</name>
    <dbReference type="NCBI Taxonomy" id="2569763"/>
    <lineage>
        <taxon>Bacteria</taxon>
        <taxon>Pseudomonadati</taxon>
        <taxon>Bacteroidota</taxon>
        <taxon>Chitinophagia</taxon>
        <taxon>Chitinophagales</taxon>
        <taxon>Chitinophagaceae</taxon>
        <taxon>Niastella</taxon>
    </lineage>
</organism>
<evidence type="ECO:0000256" key="4">
    <source>
        <dbReference type="SAM" id="Coils"/>
    </source>
</evidence>
<accession>A0A4S8HZI6</accession>
<dbReference type="InterPro" id="IPR024478">
    <property type="entry name" value="HlyB_4HB_MCP"/>
</dbReference>
<keyword evidence="6" id="KW-0472">Membrane</keyword>
<dbReference type="Pfam" id="PF00672">
    <property type="entry name" value="HAMP"/>
    <property type="match status" value="1"/>
</dbReference>
<dbReference type="InterPro" id="IPR004089">
    <property type="entry name" value="MCPsignal_dom"/>
</dbReference>
<dbReference type="RefSeq" id="WP_136575293.1">
    <property type="nucleotide sequence ID" value="NZ_STFF01000001.1"/>
</dbReference>
<protein>
    <submittedName>
        <fullName evidence="9">Methyl-accepting chemotaxis protein</fullName>
    </submittedName>
</protein>
<name>A0A4S8HZI6_9BACT</name>
<dbReference type="PROSITE" id="PS50111">
    <property type="entry name" value="CHEMOTAXIS_TRANSDUC_2"/>
    <property type="match status" value="1"/>
</dbReference>
<feature type="domain" description="HAMP" evidence="8">
    <location>
        <begin position="213"/>
        <end position="265"/>
    </location>
</feature>
<dbReference type="SMART" id="SM00283">
    <property type="entry name" value="MA"/>
    <property type="match status" value="1"/>
</dbReference>
<keyword evidence="6" id="KW-1133">Transmembrane helix</keyword>
<dbReference type="InterPro" id="IPR051310">
    <property type="entry name" value="MCP_chemotaxis"/>
</dbReference>
<keyword evidence="1" id="KW-0145">Chemotaxis</keyword>
<dbReference type="GO" id="GO:0004888">
    <property type="term" value="F:transmembrane signaling receptor activity"/>
    <property type="evidence" value="ECO:0007669"/>
    <property type="project" value="InterPro"/>
</dbReference>
<dbReference type="PROSITE" id="PS50885">
    <property type="entry name" value="HAMP"/>
    <property type="match status" value="1"/>
</dbReference>
<dbReference type="PANTHER" id="PTHR43531:SF11">
    <property type="entry name" value="METHYL-ACCEPTING CHEMOTAXIS PROTEIN 3"/>
    <property type="match status" value="1"/>
</dbReference>
<dbReference type="InterPro" id="IPR004090">
    <property type="entry name" value="Chemotax_Me-accpt_rcpt"/>
</dbReference>
<feature type="compositionally biased region" description="Basic and acidic residues" evidence="5">
    <location>
        <begin position="582"/>
        <end position="594"/>
    </location>
</feature>
<evidence type="ECO:0000259" key="8">
    <source>
        <dbReference type="PROSITE" id="PS50885"/>
    </source>
</evidence>
<reference evidence="9 10" key="1">
    <citation type="submission" date="2019-04" db="EMBL/GenBank/DDBJ databases">
        <title>Niastella caeni sp. nov., isolated from activated sludge.</title>
        <authorList>
            <person name="Sheng M."/>
        </authorList>
    </citation>
    <scope>NUCLEOTIDE SEQUENCE [LARGE SCALE GENOMIC DNA]</scope>
    <source>
        <strain evidence="9 10">HX-2-15</strain>
    </source>
</reference>
<dbReference type="CDD" id="cd11386">
    <property type="entry name" value="MCP_signal"/>
    <property type="match status" value="1"/>
</dbReference>
<dbReference type="Pfam" id="PF12729">
    <property type="entry name" value="4HB_MCP_1"/>
    <property type="match status" value="1"/>
</dbReference>
<comment type="similarity">
    <text evidence="2">Belongs to the methyl-accepting chemotaxis (MCP) protein family.</text>
</comment>
<dbReference type="PANTHER" id="PTHR43531">
    <property type="entry name" value="PROTEIN ICFG"/>
    <property type="match status" value="1"/>
</dbReference>
<keyword evidence="6" id="KW-0812">Transmembrane</keyword>
<feature type="transmembrane region" description="Helical" evidence="6">
    <location>
        <begin position="193"/>
        <end position="212"/>
    </location>
</feature>
<dbReference type="EMBL" id="STFF01000001">
    <property type="protein sequence ID" value="THU40801.1"/>
    <property type="molecule type" value="Genomic_DNA"/>
</dbReference>
<evidence type="ECO:0000256" key="5">
    <source>
        <dbReference type="SAM" id="MobiDB-lite"/>
    </source>
</evidence>
<dbReference type="Proteomes" id="UP000306918">
    <property type="component" value="Unassembled WGS sequence"/>
</dbReference>